<dbReference type="PANTHER" id="PTHR43039">
    <property type="entry name" value="ESTERASE-RELATED"/>
    <property type="match status" value="1"/>
</dbReference>
<feature type="domain" description="AB hydrolase-1" evidence="3">
    <location>
        <begin position="308"/>
        <end position="550"/>
    </location>
</feature>
<dbReference type="AlphaFoldDB" id="A0A6A6UZX9"/>
<keyword evidence="5" id="KW-1185">Reference proteome</keyword>
<dbReference type="InterPro" id="IPR000073">
    <property type="entry name" value="AB_hydrolase_1"/>
</dbReference>
<dbReference type="GO" id="GO:0016787">
    <property type="term" value="F:hydrolase activity"/>
    <property type="evidence" value="ECO:0007669"/>
    <property type="project" value="UniProtKB-KW"/>
</dbReference>
<evidence type="ECO:0000313" key="5">
    <source>
        <dbReference type="Proteomes" id="UP000799440"/>
    </source>
</evidence>
<reference evidence="4" key="1">
    <citation type="journal article" date="2020" name="Stud. Mycol.">
        <title>101 Dothideomycetes genomes: a test case for predicting lifestyles and emergence of pathogens.</title>
        <authorList>
            <person name="Haridas S."/>
            <person name="Albert R."/>
            <person name="Binder M."/>
            <person name="Bloem J."/>
            <person name="Labutti K."/>
            <person name="Salamov A."/>
            <person name="Andreopoulos B."/>
            <person name="Baker S."/>
            <person name="Barry K."/>
            <person name="Bills G."/>
            <person name="Bluhm B."/>
            <person name="Cannon C."/>
            <person name="Castanera R."/>
            <person name="Culley D."/>
            <person name="Daum C."/>
            <person name="Ezra D."/>
            <person name="Gonzalez J."/>
            <person name="Henrissat B."/>
            <person name="Kuo A."/>
            <person name="Liang C."/>
            <person name="Lipzen A."/>
            <person name="Lutzoni F."/>
            <person name="Magnuson J."/>
            <person name="Mondo S."/>
            <person name="Nolan M."/>
            <person name="Ohm R."/>
            <person name="Pangilinan J."/>
            <person name="Park H.-J."/>
            <person name="Ramirez L."/>
            <person name="Alfaro M."/>
            <person name="Sun H."/>
            <person name="Tritt A."/>
            <person name="Yoshinaga Y."/>
            <person name="Zwiers L.-H."/>
            <person name="Turgeon B."/>
            <person name="Goodwin S."/>
            <person name="Spatafora J."/>
            <person name="Crous P."/>
            <person name="Grigoriev I."/>
        </authorList>
    </citation>
    <scope>NUCLEOTIDE SEQUENCE</scope>
    <source>
        <strain evidence="4">CBS 119925</strain>
    </source>
</reference>
<keyword evidence="4" id="KW-0378">Hydrolase</keyword>
<dbReference type="Proteomes" id="UP000799440">
    <property type="component" value="Unassembled WGS sequence"/>
</dbReference>
<dbReference type="EMBL" id="MU006598">
    <property type="protein sequence ID" value="KAF2743289.1"/>
    <property type="molecule type" value="Genomic_DNA"/>
</dbReference>
<name>A0A6A6UZX9_9PLEO</name>
<gene>
    <name evidence="4" type="ORF">M011DRAFT_410717</name>
</gene>
<evidence type="ECO:0000256" key="2">
    <source>
        <dbReference type="SAM" id="MobiDB-lite"/>
    </source>
</evidence>
<dbReference type="SUPFAM" id="SSF54909">
    <property type="entry name" value="Dimeric alpha+beta barrel"/>
    <property type="match status" value="2"/>
</dbReference>
<dbReference type="Pfam" id="PF12697">
    <property type="entry name" value="Abhydrolase_6"/>
    <property type="match status" value="1"/>
</dbReference>
<protein>
    <submittedName>
        <fullName evidence="4">Alpha/beta-hydrolase</fullName>
    </submittedName>
</protein>
<dbReference type="OrthoDB" id="2851338at2759"/>
<dbReference type="PRINTS" id="PR00111">
    <property type="entry name" value="ABHYDROLASE"/>
</dbReference>
<proteinExistence type="inferred from homology"/>
<dbReference type="Gene3D" id="3.40.50.1820">
    <property type="entry name" value="alpha/beta hydrolase"/>
    <property type="match status" value="1"/>
</dbReference>
<dbReference type="Gene3D" id="3.30.70.100">
    <property type="match status" value="1"/>
</dbReference>
<comment type="similarity">
    <text evidence="1">Belongs to the AB hydrolase superfamily.</text>
</comment>
<organism evidence="4 5">
    <name type="scientific">Sporormia fimetaria CBS 119925</name>
    <dbReference type="NCBI Taxonomy" id="1340428"/>
    <lineage>
        <taxon>Eukaryota</taxon>
        <taxon>Fungi</taxon>
        <taxon>Dikarya</taxon>
        <taxon>Ascomycota</taxon>
        <taxon>Pezizomycotina</taxon>
        <taxon>Dothideomycetes</taxon>
        <taxon>Pleosporomycetidae</taxon>
        <taxon>Pleosporales</taxon>
        <taxon>Sporormiaceae</taxon>
        <taxon>Sporormia</taxon>
    </lineage>
</organism>
<evidence type="ECO:0000259" key="3">
    <source>
        <dbReference type="Pfam" id="PF12697"/>
    </source>
</evidence>
<feature type="region of interest" description="Disordered" evidence="2">
    <location>
        <begin position="244"/>
        <end position="269"/>
    </location>
</feature>
<dbReference type="SUPFAM" id="SSF53474">
    <property type="entry name" value="alpha/beta-Hydrolases"/>
    <property type="match status" value="1"/>
</dbReference>
<feature type="compositionally biased region" description="Polar residues" evidence="2">
    <location>
        <begin position="247"/>
        <end position="269"/>
    </location>
</feature>
<evidence type="ECO:0000313" key="4">
    <source>
        <dbReference type="EMBL" id="KAF2743289.1"/>
    </source>
</evidence>
<evidence type="ECO:0000256" key="1">
    <source>
        <dbReference type="ARBA" id="ARBA00008645"/>
    </source>
</evidence>
<dbReference type="InterPro" id="IPR011008">
    <property type="entry name" value="Dimeric_a/b-barrel"/>
</dbReference>
<dbReference type="InterPro" id="IPR029058">
    <property type="entry name" value="AB_hydrolase_fold"/>
</dbReference>
<accession>A0A6A6UZX9</accession>
<sequence>MAPTTGILYVTMQPKPSLPLAQFHDWYNNEHGPTRLRLPWCLNGFRYRANDGPEFSATKPEWMAVYDIEDMNWLTQDVYTRLRKPPVQSQRERDTMKQINIDRKFYDLLTEWKTDDFEKLEKVENEGKKSVLVAVRLTLHDGEGKEEELRKWYREEHVPMLQKVPGWRRTRQFVTSYLDVADGKPKEYLSLHEYAPENGLAGPEFKAAVSTPWNAEISKTVVQEKKRRTYDLYYKFGPAPRDLESLSDPSTHQAASTDSLTKAFPSTSEDSPAAIESYITTPDGVHLPYRLEGSPNPHAPLLVCINSILVNHHIWDDFVSHFLCLTNNTYRILRFNTRGRSSLPSNSTSPITLETLTTDILTLLDALRVPSASLIGVSLGGATALNTALAHPHRISALIACDTNAVAPAANPKAWNDRIAVSEKQAALSSTTSEPVVGSELADMTTKRWFVPQSYDNPDLAPRLDEVRKMVEGNSLDGFRKSVNALFAYDMRDKMAGFEGKAAFLVGKEDGVLPKTMAEMARGLGKGVGLEVVEGAGHLPMVEKPREVAEFVEKFLEG</sequence>